<name>A0ABU4N5X9_9ACTN</name>
<evidence type="ECO:0000313" key="1">
    <source>
        <dbReference type="EMBL" id="MDX3698433.1"/>
    </source>
</evidence>
<reference evidence="1 2" key="1">
    <citation type="journal article" date="2023" name="Microb. Genom.">
        <title>Mesoterricola silvestris gen. nov., sp. nov., Mesoterricola sediminis sp. nov., Geothrix oryzae sp. nov., Geothrix edaphica sp. nov., Geothrix rubra sp. nov., and Geothrix limicola sp. nov., six novel members of Acidobacteriota isolated from soils.</title>
        <authorList>
            <person name="Weisberg A.J."/>
            <person name="Pearce E."/>
            <person name="Kramer C.G."/>
            <person name="Chang J.H."/>
            <person name="Clarke C.R."/>
        </authorList>
    </citation>
    <scope>NUCLEOTIDE SEQUENCE [LARGE SCALE GENOMIC DNA]</scope>
    <source>
        <strain evidence="1 2">ID09-01A</strain>
    </source>
</reference>
<dbReference type="EMBL" id="JARAYU010000001">
    <property type="protein sequence ID" value="MDX3698433.1"/>
    <property type="molecule type" value="Genomic_DNA"/>
</dbReference>
<organism evidence="1 2">
    <name type="scientific">Streptomyces europaeiscabiei</name>
    <dbReference type="NCBI Taxonomy" id="146819"/>
    <lineage>
        <taxon>Bacteria</taxon>
        <taxon>Bacillati</taxon>
        <taxon>Actinomycetota</taxon>
        <taxon>Actinomycetes</taxon>
        <taxon>Kitasatosporales</taxon>
        <taxon>Streptomycetaceae</taxon>
        <taxon>Streptomyces</taxon>
    </lineage>
</organism>
<accession>A0ABU4N5X9</accession>
<gene>
    <name evidence="1" type="ORF">PV662_01415</name>
</gene>
<sequence length="58" mass="6190">MFLTPQITASTNRFVHNSPADTLPAFRRVPSMLEVGGAILRYSTTTPAPRAESSQAGA</sequence>
<keyword evidence="2" id="KW-1185">Reference proteome</keyword>
<evidence type="ECO:0000313" key="2">
    <source>
        <dbReference type="Proteomes" id="UP001271274"/>
    </source>
</evidence>
<proteinExistence type="predicted"/>
<protein>
    <submittedName>
        <fullName evidence="1">Uncharacterized protein</fullName>
    </submittedName>
</protein>
<dbReference type="Proteomes" id="UP001271274">
    <property type="component" value="Unassembled WGS sequence"/>
</dbReference>
<dbReference type="RefSeq" id="WP_319061398.1">
    <property type="nucleotide sequence ID" value="NZ_JARAYT010000001.1"/>
</dbReference>
<comment type="caution">
    <text evidence="1">The sequence shown here is derived from an EMBL/GenBank/DDBJ whole genome shotgun (WGS) entry which is preliminary data.</text>
</comment>